<keyword evidence="2" id="KW-1133">Transmembrane helix</keyword>
<feature type="region of interest" description="Disordered" evidence="1">
    <location>
        <begin position="1"/>
        <end position="51"/>
    </location>
</feature>
<keyword evidence="4" id="KW-1185">Reference proteome</keyword>
<gene>
    <name evidence="3" type="ORF">FGK63_02745</name>
</gene>
<dbReference type="Proteomes" id="UP001193035">
    <property type="component" value="Unassembled WGS sequence"/>
</dbReference>
<keyword evidence="2" id="KW-0812">Transmembrane</keyword>
<dbReference type="RefSeq" id="WP_138840059.1">
    <property type="nucleotide sequence ID" value="NZ_VCPD01000001.1"/>
</dbReference>
<feature type="transmembrane region" description="Helical" evidence="2">
    <location>
        <begin position="55"/>
        <end position="71"/>
    </location>
</feature>
<reference evidence="3 4" key="1">
    <citation type="submission" date="2019-05" db="EMBL/GenBank/DDBJ databases">
        <title>Ruegeria sp. nov., isolated from tidal flat.</title>
        <authorList>
            <person name="Kim W."/>
        </authorList>
    </citation>
    <scope>NUCLEOTIDE SEQUENCE [LARGE SCALE GENOMIC DNA]</scope>
    <source>
        <strain evidence="3 4">CAU 1488</strain>
    </source>
</reference>
<accession>A0ABY2X4X6</accession>
<feature type="compositionally biased region" description="Polar residues" evidence="1">
    <location>
        <begin position="11"/>
        <end position="24"/>
    </location>
</feature>
<proteinExistence type="predicted"/>
<dbReference type="InterPro" id="IPR021682">
    <property type="entry name" value="DUF2933"/>
</dbReference>
<sequence length="112" mass="12009">MSFQAIDGSENKQGSAVSHHPSNSSDRDGERHVHDKKEDPRSTAESPPKGLNRRWLPLAIALVVGAGVLSWEYRDVLFSGAGTSALFLLICLGMHFLMHRGHGGHGGGGNKP</sequence>
<dbReference type="EMBL" id="VCPD01000001">
    <property type="protein sequence ID" value="TMV10000.1"/>
    <property type="molecule type" value="Genomic_DNA"/>
</dbReference>
<evidence type="ECO:0000313" key="4">
    <source>
        <dbReference type="Proteomes" id="UP001193035"/>
    </source>
</evidence>
<evidence type="ECO:0000256" key="2">
    <source>
        <dbReference type="SAM" id="Phobius"/>
    </source>
</evidence>
<name>A0ABY2X4X6_9RHOB</name>
<protein>
    <submittedName>
        <fullName evidence="3">DUF2933 domain-containing protein</fullName>
    </submittedName>
</protein>
<comment type="caution">
    <text evidence="3">The sequence shown here is derived from an EMBL/GenBank/DDBJ whole genome shotgun (WGS) entry which is preliminary data.</text>
</comment>
<dbReference type="Pfam" id="PF11666">
    <property type="entry name" value="DUF2933"/>
    <property type="match status" value="1"/>
</dbReference>
<feature type="compositionally biased region" description="Basic and acidic residues" evidence="1">
    <location>
        <begin position="25"/>
        <end position="42"/>
    </location>
</feature>
<evidence type="ECO:0000313" key="3">
    <source>
        <dbReference type="EMBL" id="TMV10000.1"/>
    </source>
</evidence>
<evidence type="ECO:0000256" key="1">
    <source>
        <dbReference type="SAM" id="MobiDB-lite"/>
    </source>
</evidence>
<organism evidence="3 4">
    <name type="scientific">Ruegeria sediminis</name>
    <dbReference type="NCBI Taxonomy" id="2583820"/>
    <lineage>
        <taxon>Bacteria</taxon>
        <taxon>Pseudomonadati</taxon>
        <taxon>Pseudomonadota</taxon>
        <taxon>Alphaproteobacteria</taxon>
        <taxon>Rhodobacterales</taxon>
        <taxon>Roseobacteraceae</taxon>
        <taxon>Ruegeria</taxon>
    </lineage>
</organism>
<keyword evidence="2" id="KW-0472">Membrane</keyword>
<feature type="transmembrane region" description="Helical" evidence="2">
    <location>
        <begin position="77"/>
        <end position="97"/>
    </location>
</feature>